<comment type="caution">
    <text evidence="2">The sequence shown here is derived from an EMBL/GenBank/DDBJ whole genome shotgun (WGS) entry which is preliminary data.</text>
</comment>
<dbReference type="Proteomes" id="UP001187192">
    <property type="component" value="Unassembled WGS sequence"/>
</dbReference>
<evidence type="ECO:0000256" key="1">
    <source>
        <dbReference type="SAM" id="MobiDB-lite"/>
    </source>
</evidence>
<protein>
    <submittedName>
        <fullName evidence="2">Uncharacterized protein</fullName>
    </submittedName>
</protein>
<feature type="region of interest" description="Disordered" evidence="1">
    <location>
        <begin position="212"/>
        <end position="233"/>
    </location>
</feature>
<sequence length="233" mass="26044">MDLTEEEDLVAVRTVGQPSKSDHRGHSRSVRINGILVYWMVDMKMFDRAEGRPIYTVNYFTSAVTPEYLDGVLPNWPTPAFSPLSQEGAPETKRCSHAAERQRLSDLDKFLCSLGKVLLRIVAIQRVPEPISNEDNPFINQAEYNWFGSSSTSGFPHDWSRLVRSEEEVTIVAPMPDPAIHYRARTVVTADVIGYVALFVVQRGVPTSLTSGLQSGCSSSRTWGPRITDEDVE</sequence>
<organism evidence="2 3">
    <name type="scientific">Ficus carica</name>
    <name type="common">Common fig</name>
    <dbReference type="NCBI Taxonomy" id="3494"/>
    <lineage>
        <taxon>Eukaryota</taxon>
        <taxon>Viridiplantae</taxon>
        <taxon>Streptophyta</taxon>
        <taxon>Embryophyta</taxon>
        <taxon>Tracheophyta</taxon>
        <taxon>Spermatophyta</taxon>
        <taxon>Magnoliopsida</taxon>
        <taxon>eudicotyledons</taxon>
        <taxon>Gunneridae</taxon>
        <taxon>Pentapetalae</taxon>
        <taxon>rosids</taxon>
        <taxon>fabids</taxon>
        <taxon>Rosales</taxon>
        <taxon>Moraceae</taxon>
        <taxon>Ficeae</taxon>
        <taxon>Ficus</taxon>
    </lineage>
</organism>
<gene>
    <name evidence="2" type="ORF">TIFTF001_029628</name>
</gene>
<evidence type="ECO:0000313" key="3">
    <source>
        <dbReference type="Proteomes" id="UP001187192"/>
    </source>
</evidence>
<accession>A0AA88DRY4</accession>
<keyword evidence="3" id="KW-1185">Reference proteome</keyword>
<feature type="compositionally biased region" description="Polar residues" evidence="1">
    <location>
        <begin position="212"/>
        <end position="222"/>
    </location>
</feature>
<proteinExistence type="predicted"/>
<evidence type="ECO:0000313" key="2">
    <source>
        <dbReference type="EMBL" id="GMN60542.1"/>
    </source>
</evidence>
<reference evidence="2" key="1">
    <citation type="submission" date="2023-07" db="EMBL/GenBank/DDBJ databases">
        <title>draft genome sequence of fig (Ficus carica).</title>
        <authorList>
            <person name="Takahashi T."/>
            <person name="Nishimura K."/>
        </authorList>
    </citation>
    <scope>NUCLEOTIDE SEQUENCE</scope>
</reference>
<dbReference type="EMBL" id="BTGU01000100">
    <property type="protein sequence ID" value="GMN60542.1"/>
    <property type="molecule type" value="Genomic_DNA"/>
</dbReference>
<dbReference type="AlphaFoldDB" id="A0AA88DRY4"/>
<name>A0AA88DRY4_FICCA</name>